<proteinExistence type="predicted"/>
<dbReference type="PANTHER" id="PTHR10579">
    <property type="entry name" value="CALCIUM-ACTIVATED CHLORIDE CHANNEL REGULATOR"/>
    <property type="match status" value="1"/>
</dbReference>
<name>A0A8S0U281_OLEEU</name>
<protein>
    <submittedName>
        <fullName evidence="1">Uncharacterized protein</fullName>
    </submittedName>
</protein>
<keyword evidence="2" id="KW-1185">Reference proteome</keyword>
<reference evidence="1 2" key="1">
    <citation type="submission" date="2019-12" db="EMBL/GenBank/DDBJ databases">
        <authorList>
            <person name="Alioto T."/>
            <person name="Alioto T."/>
            <person name="Gomez Garrido J."/>
        </authorList>
    </citation>
    <scope>NUCLEOTIDE SEQUENCE [LARGE SCALE GENOMIC DNA]</scope>
</reference>
<accession>A0A8S0U281</accession>
<gene>
    <name evidence="1" type="ORF">OLEA9_A085350</name>
</gene>
<dbReference type="OrthoDB" id="687730at2759"/>
<dbReference type="EMBL" id="CACTIH010007406">
    <property type="protein sequence ID" value="CAA3012588.1"/>
    <property type="molecule type" value="Genomic_DNA"/>
</dbReference>
<dbReference type="PANTHER" id="PTHR10579:SF146">
    <property type="entry name" value="RING-TYPE DOMAIN-CONTAINING PROTEIN"/>
    <property type="match status" value="1"/>
</dbReference>
<dbReference type="InterPro" id="IPR036465">
    <property type="entry name" value="vWFA_dom_sf"/>
</dbReference>
<organism evidence="1 2">
    <name type="scientific">Olea europaea subsp. europaea</name>
    <dbReference type="NCBI Taxonomy" id="158383"/>
    <lineage>
        <taxon>Eukaryota</taxon>
        <taxon>Viridiplantae</taxon>
        <taxon>Streptophyta</taxon>
        <taxon>Embryophyta</taxon>
        <taxon>Tracheophyta</taxon>
        <taxon>Spermatophyta</taxon>
        <taxon>Magnoliopsida</taxon>
        <taxon>eudicotyledons</taxon>
        <taxon>Gunneridae</taxon>
        <taxon>Pentapetalae</taxon>
        <taxon>asterids</taxon>
        <taxon>lamiids</taxon>
        <taxon>Lamiales</taxon>
        <taxon>Oleaceae</taxon>
        <taxon>Oleeae</taxon>
        <taxon>Olea</taxon>
    </lineage>
</organism>
<dbReference type="Proteomes" id="UP000594638">
    <property type="component" value="Unassembled WGS sequence"/>
</dbReference>
<evidence type="ECO:0000313" key="1">
    <source>
        <dbReference type="EMBL" id="CAA3012588.1"/>
    </source>
</evidence>
<dbReference type="Gramene" id="OE9A085350T1">
    <property type="protein sequence ID" value="OE9A085350C1"/>
    <property type="gene ID" value="OE9A085350"/>
</dbReference>
<evidence type="ECO:0000313" key="2">
    <source>
        <dbReference type="Proteomes" id="UP000594638"/>
    </source>
</evidence>
<sequence>MGRENAIMAVILTADGGTNIVEELQKRARVLEERLERNPIASIVLLFDGKDTYNDMNYNHCPENQIFSDPIHVLEYLNPLPIFICPTGATQNEGHPPTFSIYRFGFGLDHDSSDMHSISNASDDEKEFLVNLSIIAFAGVEVVEGIAAEQQMAEMGNLEKAQAVLTNMKAAILSSALTEDGNSLYS</sequence>
<comment type="caution">
    <text evidence="1">The sequence shown here is derived from an EMBL/GenBank/DDBJ whole genome shotgun (WGS) entry which is preliminary data.</text>
</comment>
<dbReference type="Gene3D" id="3.40.50.410">
    <property type="entry name" value="von Willebrand factor, type A domain"/>
    <property type="match status" value="1"/>
</dbReference>
<dbReference type="InterPro" id="IPR051266">
    <property type="entry name" value="CLCR"/>
</dbReference>
<dbReference type="AlphaFoldDB" id="A0A8S0U281"/>